<gene>
    <name evidence="2" type="ORF">B0A62_06435</name>
    <name evidence="1" type="ORF">IW20_05580</name>
</gene>
<reference evidence="1 3" key="1">
    <citation type="submission" date="2014-07" db="EMBL/GenBank/DDBJ databases">
        <title>Genome of Flavobacterium hydatis DSM 2063.</title>
        <authorList>
            <person name="Pipes S.E."/>
            <person name="Stropko S.J."/>
            <person name="Newman J.D."/>
        </authorList>
    </citation>
    <scope>NUCLEOTIDE SEQUENCE [LARGE SCALE GENOMIC DNA]</scope>
    <source>
        <strain evidence="1 3">DSM 2063</strain>
    </source>
</reference>
<dbReference type="Proteomes" id="UP000198424">
    <property type="component" value="Unassembled WGS sequence"/>
</dbReference>
<organism evidence="1 3">
    <name type="scientific">Flavobacterium hydatis</name>
    <name type="common">Cytophaga aquatilis</name>
    <dbReference type="NCBI Taxonomy" id="991"/>
    <lineage>
        <taxon>Bacteria</taxon>
        <taxon>Pseudomonadati</taxon>
        <taxon>Bacteroidota</taxon>
        <taxon>Flavobacteriia</taxon>
        <taxon>Flavobacteriales</taxon>
        <taxon>Flavobacteriaceae</taxon>
        <taxon>Flavobacterium</taxon>
    </lineage>
</organism>
<evidence type="ECO:0000313" key="3">
    <source>
        <dbReference type="Proteomes" id="UP000028712"/>
    </source>
</evidence>
<dbReference type="EMBL" id="JPRM01000006">
    <property type="protein sequence ID" value="KFF18370.1"/>
    <property type="molecule type" value="Genomic_DNA"/>
</dbReference>
<reference evidence="2 4" key="2">
    <citation type="submission" date="2016-11" db="EMBL/GenBank/DDBJ databases">
        <title>Whole genomes of Flavobacteriaceae.</title>
        <authorList>
            <person name="Stine C."/>
            <person name="Li C."/>
            <person name="Tadesse D."/>
        </authorList>
    </citation>
    <scope>NUCLEOTIDE SEQUENCE [LARGE SCALE GENOMIC DNA]</scope>
    <source>
        <strain evidence="2 4">ATCC 29551</strain>
    </source>
</reference>
<dbReference type="EMBL" id="MUGY01000004">
    <property type="protein sequence ID" value="OXA96883.1"/>
    <property type="molecule type" value="Genomic_DNA"/>
</dbReference>
<evidence type="ECO:0000313" key="4">
    <source>
        <dbReference type="Proteomes" id="UP000198424"/>
    </source>
</evidence>
<dbReference type="eggNOG" id="ENOG502ZCDP">
    <property type="taxonomic scope" value="Bacteria"/>
</dbReference>
<dbReference type="AlphaFoldDB" id="A0A086ANV6"/>
<comment type="caution">
    <text evidence="1">The sequence shown here is derived from an EMBL/GenBank/DDBJ whole genome shotgun (WGS) entry which is preliminary data.</text>
</comment>
<accession>A0A086ANV6</accession>
<keyword evidence="4" id="KW-1185">Reference proteome</keyword>
<dbReference type="STRING" id="991.IW20_05580"/>
<dbReference type="OrthoDB" id="741428at2"/>
<protein>
    <recommendedName>
        <fullName evidence="5">DUF2785 domain-containing protein</fullName>
    </recommendedName>
</protein>
<dbReference type="RefSeq" id="WP_035619694.1">
    <property type="nucleotide sequence ID" value="NZ_JBEWQG010000017.1"/>
</dbReference>
<name>A0A086ANV6_FLAHY</name>
<evidence type="ECO:0000313" key="1">
    <source>
        <dbReference type="EMBL" id="KFF18370.1"/>
    </source>
</evidence>
<dbReference type="Proteomes" id="UP000028712">
    <property type="component" value="Unassembled WGS sequence"/>
</dbReference>
<proteinExistence type="predicted"/>
<evidence type="ECO:0000313" key="2">
    <source>
        <dbReference type="EMBL" id="OXA96883.1"/>
    </source>
</evidence>
<evidence type="ECO:0008006" key="5">
    <source>
        <dbReference type="Google" id="ProtNLM"/>
    </source>
</evidence>
<sequence>MANLSSIILPVLEGMEESYLKDQLLKFLPVQEESFSKIEKSFNQLTSKVQDKDRLQRFFHSWSQTNNSAMTVAGISNRMTMLVHKNQPIADERALLQSITSLNRIVDEDLAVVGRILHSQLFYTMATTICTDDDWLSRRYLNQSACDFKGWKDQNSLRNKDIMIALLTTLIHEIYTHGEVEYILPKFESWLKNDYGFSEEECDKALAWISVHCGPTEKNHFFFAVSSIFYYAKAMNVDLEAYELEGIIKDYLAKKSAVMVDLMEVEELSF</sequence>